<accession>A0AAD9NN41</accession>
<evidence type="ECO:0000313" key="14">
    <source>
        <dbReference type="EMBL" id="KAK2174506.1"/>
    </source>
</evidence>
<reference evidence="14" key="1">
    <citation type="journal article" date="2023" name="Mol. Biol. Evol.">
        <title>Third-Generation Sequencing Reveals the Adaptive Role of the Epigenome in Three Deep-Sea Polychaetes.</title>
        <authorList>
            <person name="Perez M."/>
            <person name="Aroh O."/>
            <person name="Sun Y."/>
            <person name="Lan Y."/>
            <person name="Juniper S.K."/>
            <person name="Young C.R."/>
            <person name="Angers B."/>
            <person name="Qian P.Y."/>
        </authorList>
    </citation>
    <scope>NUCLEOTIDE SEQUENCE</scope>
    <source>
        <strain evidence="14">R07B-5</strain>
    </source>
</reference>
<protein>
    <recommendedName>
        <fullName evidence="10">tRNA (guanosine(18)-2'-O)-methyltransferase TARBP1</fullName>
        <ecNumber evidence="9">2.1.1.34</ecNumber>
    </recommendedName>
    <alternativeName>
        <fullName evidence="11">TAR RNA-binding protein 1</fullName>
    </alternativeName>
</protein>
<dbReference type="InterPro" id="IPR001537">
    <property type="entry name" value="SpoU_MeTrfase"/>
</dbReference>
<keyword evidence="6" id="KW-0007">Acetylation</keyword>
<dbReference type="InterPro" id="IPR056921">
    <property type="entry name" value="TARBP1_dom"/>
</dbReference>
<dbReference type="Pfam" id="PF25050">
    <property type="entry name" value="TARBP1"/>
    <property type="match status" value="1"/>
</dbReference>
<dbReference type="EMBL" id="JAODUO010000797">
    <property type="protein sequence ID" value="KAK2174506.1"/>
    <property type="molecule type" value="Genomic_DNA"/>
</dbReference>
<keyword evidence="3" id="KW-0808">Transferase</keyword>
<dbReference type="PANTHER" id="PTHR12029">
    <property type="entry name" value="RNA METHYLTRANSFERASE"/>
    <property type="match status" value="1"/>
</dbReference>
<feature type="domain" description="TARBP1" evidence="13">
    <location>
        <begin position="159"/>
        <end position="321"/>
    </location>
</feature>
<keyword evidence="2" id="KW-0489">Methyltransferase</keyword>
<name>A0AAD9NN41_RIDPI</name>
<organism evidence="14 15">
    <name type="scientific">Ridgeia piscesae</name>
    <name type="common">Tubeworm</name>
    <dbReference type="NCBI Taxonomy" id="27915"/>
    <lineage>
        <taxon>Eukaryota</taxon>
        <taxon>Metazoa</taxon>
        <taxon>Spiralia</taxon>
        <taxon>Lophotrochozoa</taxon>
        <taxon>Annelida</taxon>
        <taxon>Polychaeta</taxon>
        <taxon>Sedentaria</taxon>
        <taxon>Canalipalpata</taxon>
        <taxon>Sabellida</taxon>
        <taxon>Siboglinidae</taxon>
        <taxon>Ridgeia</taxon>
    </lineage>
</organism>
<sequence length="1502" mass="170589">MQLIELIHSFVSSETLERLFTELRQSLDSISHDSDPETMSAIEAGDAVQILSRLFSKNDTTTDVPMSLEFCVERNSILSIWQSRYIAKVLQILPVADDKLFSSLSTKLLPTLLRTIEHGERVNHLDAVWALIWDIFNAHGQEVFNPNRKMSQANEQPHALICALADWFFSDIGSSAVMTKLLCKTEFWVVLQSGFYHSNSLTRKQSMYTLKRILDTIEKNEVAINCDSMSDDVIFWWRPEAKKDVSNVWTDLILLMETLEEKQTHVIKPLMSRLDNLIKATIKNKHGRGLLHTSWITSLLQRIACHETMAVRRWGVVALLTADYVACPFFEQQLEFFSGPLVVMLTESSIYYKSSESPKDGCCPLVTALVQFFASCQLVLEQQRLATFLKGFLHCITQQQWNGSALVYVTYALSQIKQTPVWGSSALNDIGCLLRTTKQNLDPYTRGAIQCSLMKSVMHLVNTDEVAVNDFANVLALLPSDESIKRGSSLWTELAQWLPQMAKAGTTNEPLHLWQYIETSLAEMTNNSSSENSAVIMSLQKHVAITRLLLLMCDSGLLPRQPGSDEDALGDTLHGLLSPVLSVIWSVKFHPYVSTRKAETAMAFLVTLVDECRILEGSAVNNVVNRIVSRLVENSSEGLLLYGLRRIPDIKQIEDLPSVHLCCRAVHIVGDRPECSGIGLVLLMSRLVNACMKTLHKFNAQVNLADQLPCHAAMMFLGTICETFSKRFGVDSAYDAQVLSFLKQWKSVTHFGKTSDSATDDSVKNQQSQKAMGRLMSEFLSVQWSAQRYLLRCASLGVDLGPGGLDYVQYASDCLDTLDLTGGEHLMSVFHCFTDFMPKLEGDLAVRVMSATWRKVKESLKTPSFWPLYELYVQLAFHPCNLTSGYGTPVSSYLSQNAQEILSFGEERHGLVNTLATQVCRWWEKSPSNLTYASNYSSLILEFCLWGNASNKGLRLMEEAHSFVTSHGHYWSVNQLIQIETRSDRALRVMMLNMFSKLHHHVPEHCAFANMMIDELMATQRHLVAVKTYRNFPNCSSHLRKHRVCCALLVLDVFVVEEQLDMFWLYLLDMLSQEVQPSIRCLTEWLIVRVLQRRWSLLDQIWTTLLQCTEKKAAFLCSLLTILSQVSKTTEDRHTLTEFCHLAIPRILPWCSSHHFNLRVYAHATLITLWSLCKRNQLELVLTRYCLIESIMEFNEENSNAQKVTEKLLDNFFFKFHSVRDYSIESIVHTLPYLTLVTEEEWLKPQLFSQLSPDWQVEGAHSLPLRSESDELRQCKPGAWRVRVTDQEDDSQTSVSGDVQKKMIPWLAMLPQLEETDTVDEMTQSRRPRSGELVLVTSLIHKIPNLGGLCRTCEIFGVSEFVIANLMYVADKTFQSLSVTAHKWLPIREVKEHSLKVYLEHMKSEGYTLVGVEQTAHSKCLTQYHFPRKTLLLLGNEKEGIPADIIQLLDVCVQIPQQGVIRSLNVHVSGALLVWEYTRQHLSADTWPLDGQQDVGQSVSQQ</sequence>
<dbReference type="CDD" id="cd18091">
    <property type="entry name" value="SpoU-like_TRM3-like"/>
    <property type="match status" value="1"/>
</dbReference>
<evidence type="ECO:0000256" key="7">
    <source>
        <dbReference type="ARBA" id="ARBA00093266"/>
    </source>
</evidence>
<comment type="catalytic activity">
    <reaction evidence="7">
        <text>guanosine(18) in tRNA + S-adenosyl-L-methionine = 2'-O-methylguanosine(18) in tRNA + S-adenosyl-L-homocysteine + H(+)</text>
        <dbReference type="Rhea" id="RHEA:20077"/>
        <dbReference type="Rhea" id="RHEA-COMP:10190"/>
        <dbReference type="Rhea" id="RHEA-COMP:10192"/>
        <dbReference type="ChEBI" id="CHEBI:15378"/>
        <dbReference type="ChEBI" id="CHEBI:57856"/>
        <dbReference type="ChEBI" id="CHEBI:59789"/>
        <dbReference type="ChEBI" id="CHEBI:74269"/>
        <dbReference type="ChEBI" id="CHEBI:74445"/>
        <dbReference type="EC" id="2.1.1.34"/>
    </reaction>
    <physiologicalReaction direction="left-to-right" evidence="7">
        <dbReference type="Rhea" id="RHEA:20078"/>
    </physiologicalReaction>
</comment>
<evidence type="ECO:0000256" key="1">
    <source>
        <dbReference type="ARBA" id="ARBA00007228"/>
    </source>
</evidence>
<evidence type="ECO:0000259" key="12">
    <source>
        <dbReference type="Pfam" id="PF00588"/>
    </source>
</evidence>
<dbReference type="GO" id="GO:0003723">
    <property type="term" value="F:RNA binding"/>
    <property type="evidence" value="ECO:0007669"/>
    <property type="project" value="UniProtKB-KW"/>
</dbReference>
<dbReference type="SUPFAM" id="SSF48371">
    <property type="entry name" value="ARM repeat"/>
    <property type="match status" value="1"/>
</dbReference>
<dbReference type="Gene3D" id="3.40.1280.10">
    <property type="match status" value="1"/>
</dbReference>
<dbReference type="Proteomes" id="UP001209878">
    <property type="component" value="Unassembled WGS sequence"/>
</dbReference>
<dbReference type="GO" id="GO:0141100">
    <property type="term" value="F:tRNA (guanine(18)-2'-O)-methyltransferase activity"/>
    <property type="evidence" value="ECO:0007669"/>
    <property type="project" value="UniProtKB-EC"/>
</dbReference>
<dbReference type="InterPro" id="IPR016024">
    <property type="entry name" value="ARM-type_fold"/>
</dbReference>
<comment type="similarity">
    <text evidence="1">Belongs to the class IV-like SAM-binding methyltransferase superfamily. RNA methyltransferase TrmH family.</text>
</comment>
<evidence type="ECO:0000256" key="8">
    <source>
        <dbReference type="ARBA" id="ARBA00093361"/>
    </source>
</evidence>
<keyword evidence="15" id="KW-1185">Reference proteome</keyword>
<dbReference type="InterPro" id="IPR045330">
    <property type="entry name" value="TRM3/TARBP1"/>
</dbReference>
<dbReference type="InterPro" id="IPR029026">
    <property type="entry name" value="tRNA_m1G_MTases_N"/>
</dbReference>
<evidence type="ECO:0000256" key="9">
    <source>
        <dbReference type="ARBA" id="ARBA00093594"/>
    </source>
</evidence>
<comment type="caution">
    <text evidence="14">The sequence shown here is derived from an EMBL/GenBank/DDBJ whole genome shotgun (WGS) entry which is preliminary data.</text>
</comment>
<evidence type="ECO:0000313" key="15">
    <source>
        <dbReference type="Proteomes" id="UP001209878"/>
    </source>
</evidence>
<gene>
    <name evidence="14" type="ORF">NP493_798g01038</name>
</gene>
<proteinExistence type="inferred from homology"/>
<evidence type="ECO:0000256" key="4">
    <source>
        <dbReference type="ARBA" id="ARBA00022691"/>
    </source>
</evidence>
<comment type="function">
    <text evidence="8">S-adenosyl-L-methionine-dependent 2'-O-ribose methyltransferase that catalyzes the formation of 2'-O-methylguanosine at position 18 (Gm18) in a subset of tRNA. Selectively mediates Gm18 methylation of tRNAGln-TTG/CTG and tRNASer-TGA/GCT. Gm18 modification can enhance the stability of modified tRNAs.</text>
</comment>
<keyword evidence="4" id="KW-0949">S-adenosyl-L-methionine</keyword>
<dbReference type="InterPro" id="IPR044748">
    <property type="entry name" value="Trm3/TARBP1_C"/>
</dbReference>
<evidence type="ECO:0000256" key="10">
    <source>
        <dbReference type="ARBA" id="ARBA00093636"/>
    </source>
</evidence>
<dbReference type="InterPro" id="IPR029028">
    <property type="entry name" value="Alpha/beta_knot_MTases"/>
</dbReference>
<dbReference type="Pfam" id="PF00588">
    <property type="entry name" value="SpoU_methylase"/>
    <property type="match status" value="1"/>
</dbReference>
<evidence type="ECO:0000259" key="13">
    <source>
        <dbReference type="Pfam" id="PF25050"/>
    </source>
</evidence>
<evidence type="ECO:0000256" key="6">
    <source>
        <dbReference type="ARBA" id="ARBA00022990"/>
    </source>
</evidence>
<evidence type="ECO:0000256" key="2">
    <source>
        <dbReference type="ARBA" id="ARBA00022603"/>
    </source>
</evidence>
<keyword evidence="5" id="KW-0694">RNA-binding</keyword>
<evidence type="ECO:0000256" key="3">
    <source>
        <dbReference type="ARBA" id="ARBA00022679"/>
    </source>
</evidence>
<dbReference type="FunFam" id="3.40.1280.10:FF:000010">
    <property type="entry name" value="probable methyltransferase TARBP1"/>
    <property type="match status" value="1"/>
</dbReference>
<evidence type="ECO:0000256" key="11">
    <source>
        <dbReference type="ARBA" id="ARBA00093656"/>
    </source>
</evidence>
<feature type="domain" description="tRNA/rRNA methyltransferase SpoU type" evidence="12">
    <location>
        <begin position="1333"/>
        <end position="1474"/>
    </location>
</feature>
<dbReference type="SUPFAM" id="SSF75217">
    <property type="entry name" value="alpha/beta knot"/>
    <property type="match status" value="1"/>
</dbReference>
<dbReference type="GO" id="GO:0030488">
    <property type="term" value="P:tRNA methylation"/>
    <property type="evidence" value="ECO:0007669"/>
    <property type="project" value="InterPro"/>
</dbReference>
<dbReference type="PANTHER" id="PTHR12029:SF11">
    <property type="entry name" value="METHYLTRANSFERASE TARBP1-RELATED"/>
    <property type="match status" value="1"/>
</dbReference>
<evidence type="ECO:0000256" key="5">
    <source>
        <dbReference type="ARBA" id="ARBA00022884"/>
    </source>
</evidence>
<dbReference type="EC" id="2.1.1.34" evidence="9"/>